<sequence>MRSWPRRVGHFVRPALWDRVERDHRQPDHEFRRRRVVVAITLVVGATLLGVSLNVPPGSTVFYVLTFALAATWVVGGFASGPLHLGRIQYKGELRRPIIVPILLGLAVAALFIVGAVVVREIAPLREMTEDVLAFARYGSLPLVAVITLVNGIAEEIFFRGALFAAIGVWHPVAISTTVYALTTVATGNPMLVFAAVLLGLLLGLQRRASGGILGPILTHCTWSLTMLLVLPPVFAAAG</sequence>
<dbReference type="Pfam" id="PF02517">
    <property type="entry name" value="Rce1-like"/>
    <property type="match status" value="1"/>
</dbReference>
<accession>C8XC19</accession>
<feature type="domain" description="CAAX prenyl protease 2/Lysostaphin resistance protein A-like" evidence="2">
    <location>
        <begin position="140"/>
        <end position="225"/>
    </location>
</feature>
<feature type="transmembrane region" description="Helical" evidence="1">
    <location>
        <begin position="98"/>
        <end position="123"/>
    </location>
</feature>
<dbReference type="RefSeq" id="WP_015750220.1">
    <property type="nucleotide sequence ID" value="NC_013235.1"/>
</dbReference>
<dbReference type="KEGG" id="nml:Namu_5144"/>
<evidence type="ECO:0000313" key="4">
    <source>
        <dbReference type="Proteomes" id="UP000002218"/>
    </source>
</evidence>
<dbReference type="GO" id="GO:0004175">
    <property type="term" value="F:endopeptidase activity"/>
    <property type="evidence" value="ECO:0007669"/>
    <property type="project" value="UniProtKB-ARBA"/>
</dbReference>
<reference evidence="3 4" key="2">
    <citation type="journal article" date="2010" name="Stand. Genomic Sci.">
        <title>Complete genome sequence of Nakamurella multipartita type strain (Y-104).</title>
        <authorList>
            <person name="Tice H."/>
            <person name="Mayilraj S."/>
            <person name="Sims D."/>
            <person name="Lapidus A."/>
            <person name="Nolan M."/>
            <person name="Lucas S."/>
            <person name="Glavina Del Rio T."/>
            <person name="Copeland A."/>
            <person name="Cheng J.F."/>
            <person name="Meincke L."/>
            <person name="Bruce D."/>
            <person name="Goodwin L."/>
            <person name="Pitluck S."/>
            <person name="Ivanova N."/>
            <person name="Mavromatis K."/>
            <person name="Ovchinnikova G."/>
            <person name="Pati A."/>
            <person name="Chen A."/>
            <person name="Palaniappan K."/>
            <person name="Land M."/>
            <person name="Hauser L."/>
            <person name="Chang Y.J."/>
            <person name="Jeffries C.D."/>
            <person name="Detter J.C."/>
            <person name="Brettin T."/>
            <person name="Rohde M."/>
            <person name="Goker M."/>
            <person name="Bristow J."/>
            <person name="Eisen J.A."/>
            <person name="Markowitz V."/>
            <person name="Hugenholtz P."/>
            <person name="Kyrpides N.C."/>
            <person name="Klenk H.P."/>
            <person name="Chen F."/>
        </authorList>
    </citation>
    <scope>NUCLEOTIDE SEQUENCE [LARGE SCALE GENOMIC DNA]</scope>
    <source>
        <strain evidence="4">ATCC 700099 / DSM 44233 / CIP 104796 / JCM 9543 / NBRC 105858 / Y-104</strain>
    </source>
</reference>
<evidence type="ECO:0000256" key="1">
    <source>
        <dbReference type="SAM" id="Phobius"/>
    </source>
</evidence>
<dbReference type="GO" id="GO:0080120">
    <property type="term" value="P:CAAX-box protein maturation"/>
    <property type="evidence" value="ECO:0007669"/>
    <property type="project" value="UniProtKB-ARBA"/>
</dbReference>
<keyword evidence="1" id="KW-0472">Membrane</keyword>
<dbReference type="STRING" id="479431.Namu_5144"/>
<gene>
    <name evidence="3" type="ordered locus">Namu_5144</name>
</gene>
<dbReference type="AlphaFoldDB" id="C8XC19"/>
<feature type="transmembrane region" description="Helical" evidence="1">
    <location>
        <begin position="217"/>
        <end position="238"/>
    </location>
</feature>
<dbReference type="OrthoDB" id="4407663at2"/>
<feature type="transmembrane region" description="Helical" evidence="1">
    <location>
        <begin position="61"/>
        <end position="86"/>
    </location>
</feature>
<dbReference type="Proteomes" id="UP000002218">
    <property type="component" value="Chromosome"/>
</dbReference>
<feature type="transmembrane region" description="Helical" evidence="1">
    <location>
        <begin position="135"/>
        <end position="154"/>
    </location>
</feature>
<dbReference type="InterPro" id="IPR003675">
    <property type="entry name" value="Rce1/LyrA-like_dom"/>
</dbReference>
<keyword evidence="4" id="KW-1185">Reference proteome</keyword>
<reference evidence="4" key="1">
    <citation type="submission" date="2009-09" db="EMBL/GenBank/DDBJ databases">
        <title>The complete genome of Nakamurella multipartita DSM 44233.</title>
        <authorList>
            <consortium name="US DOE Joint Genome Institute (JGI-PGF)"/>
            <person name="Lucas S."/>
            <person name="Copeland A."/>
            <person name="Lapidus A."/>
            <person name="Glavina del Rio T."/>
            <person name="Dalin E."/>
            <person name="Tice H."/>
            <person name="Bruce D."/>
            <person name="Goodwin L."/>
            <person name="Pitluck S."/>
            <person name="Kyrpides N."/>
            <person name="Mavromatis K."/>
            <person name="Ivanova N."/>
            <person name="Ovchinnikova G."/>
            <person name="Sims D."/>
            <person name="Meincke L."/>
            <person name="Brettin T."/>
            <person name="Detter J.C."/>
            <person name="Han C."/>
            <person name="Larimer F."/>
            <person name="Land M."/>
            <person name="Hauser L."/>
            <person name="Markowitz V."/>
            <person name="Cheng J.-F."/>
            <person name="Hugenholtz P."/>
            <person name="Woyke T."/>
            <person name="Wu D."/>
            <person name="Klenk H.-P."/>
            <person name="Eisen J.A."/>
        </authorList>
    </citation>
    <scope>NUCLEOTIDE SEQUENCE [LARGE SCALE GENOMIC DNA]</scope>
    <source>
        <strain evidence="4">ATCC 700099 / DSM 44233 / CIP 104796 / JCM 9543 / NBRC 105858 / Y-104</strain>
    </source>
</reference>
<feature type="transmembrane region" description="Helical" evidence="1">
    <location>
        <begin position="188"/>
        <end position="205"/>
    </location>
</feature>
<feature type="transmembrane region" description="Helical" evidence="1">
    <location>
        <begin position="161"/>
        <end position="182"/>
    </location>
</feature>
<organism evidence="3 4">
    <name type="scientific">Nakamurella multipartita (strain ATCC 700099 / DSM 44233 / CIP 104796 / JCM 9543 / NBRC 105858 / Y-104)</name>
    <name type="common">Microsphaera multipartita</name>
    <dbReference type="NCBI Taxonomy" id="479431"/>
    <lineage>
        <taxon>Bacteria</taxon>
        <taxon>Bacillati</taxon>
        <taxon>Actinomycetota</taxon>
        <taxon>Actinomycetes</taxon>
        <taxon>Nakamurellales</taxon>
        <taxon>Nakamurellaceae</taxon>
        <taxon>Nakamurella</taxon>
    </lineage>
</organism>
<name>C8XC19_NAKMY</name>
<feature type="transmembrane region" description="Helical" evidence="1">
    <location>
        <begin position="36"/>
        <end position="55"/>
    </location>
</feature>
<keyword evidence="1" id="KW-0812">Transmembrane</keyword>
<protein>
    <submittedName>
        <fullName evidence="3">Abortive infection protein</fullName>
    </submittedName>
</protein>
<dbReference type="HOGENOM" id="CLU_100918_0_0_11"/>
<evidence type="ECO:0000259" key="2">
    <source>
        <dbReference type="Pfam" id="PF02517"/>
    </source>
</evidence>
<dbReference type="InParanoid" id="C8XC19"/>
<dbReference type="EMBL" id="CP001737">
    <property type="protein sequence ID" value="ACV81413.1"/>
    <property type="molecule type" value="Genomic_DNA"/>
</dbReference>
<evidence type="ECO:0000313" key="3">
    <source>
        <dbReference type="EMBL" id="ACV81413.1"/>
    </source>
</evidence>
<proteinExistence type="predicted"/>
<keyword evidence="1" id="KW-1133">Transmembrane helix</keyword>
<dbReference type="eggNOG" id="COG1266">
    <property type="taxonomic scope" value="Bacteria"/>
</dbReference>